<dbReference type="EMBL" id="PDNA01000187">
    <property type="protein sequence ID" value="PGH05506.1"/>
    <property type="molecule type" value="Genomic_DNA"/>
</dbReference>
<evidence type="ECO:0000259" key="3">
    <source>
        <dbReference type="Pfam" id="PF24320"/>
    </source>
</evidence>
<dbReference type="InterPro" id="IPR055915">
    <property type="entry name" value="DUF7492"/>
</dbReference>
<feature type="compositionally biased region" description="Low complexity" evidence="1">
    <location>
        <begin position="444"/>
        <end position="463"/>
    </location>
</feature>
<dbReference type="Proteomes" id="UP000224634">
    <property type="component" value="Unassembled WGS sequence"/>
</dbReference>
<feature type="compositionally biased region" description="Polar residues" evidence="1">
    <location>
        <begin position="311"/>
        <end position="332"/>
    </location>
</feature>
<dbReference type="STRING" id="1447883.A0A2B7X8W0"/>
<evidence type="ECO:0000313" key="5">
    <source>
        <dbReference type="Proteomes" id="UP000224634"/>
    </source>
</evidence>
<keyword evidence="2" id="KW-0732">Signal</keyword>
<evidence type="ECO:0000256" key="1">
    <source>
        <dbReference type="SAM" id="MobiDB-lite"/>
    </source>
</evidence>
<feature type="compositionally biased region" description="Basic and acidic residues" evidence="1">
    <location>
        <begin position="417"/>
        <end position="427"/>
    </location>
</feature>
<comment type="caution">
    <text evidence="4">The sequence shown here is derived from an EMBL/GenBank/DDBJ whole genome shotgun (WGS) entry which is preliminary data.</text>
</comment>
<feature type="chain" id="PRO_5012021704" description="DUF7492 domain-containing protein" evidence="2">
    <location>
        <begin position="26"/>
        <end position="471"/>
    </location>
</feature>
<name>A0A2B7X8W0_POLH7</name>
<evidence type="ECO:0000313" key="4">
    <source>
        <dbReference type="EMBL" id="PGH05506.1"/>
    </source>
</evidence>
<keyword evidence="5" id="KW-1185">Reference proteome</keyword>
<feature type="domain" description="DUF7492" evidence="3">
    <location>
        <begin position="24"/>
        <end position="288"/>
    </location>
</feature>
<evidence type="ECO:0000256" key="2">
    <source>
        <dbReference type="SAM" id="SignalP"/>
    </source>
</evidence>
<proteinExistence type="predicted"/>
<dbReference type="Pfam" id="PF24320">
    <property type="entry name" value="DUF7492"/>
    <property type="match status" value="1"/>
</dbReference>
<accession>A0A2B7X8W0</accession>
<protein>
    <recommendedName>
        <fullName evidence="3">DUF7492 domain-containing protein</fullName>
    </recommendedName>
</protein>
<reference evidence="4 5" key="1">
    <citation type="submission" date="2017-10" db="EMBL/GenBank/DDBJ databases">
        <title>Comparative genomics in systemic dimorphic fungi from Ajellomycetaceae.</title>
        <authorList>
            <person name="Munoz J.F."/>
            <person name="Mcewen J.G."/>
            <person name="Clay O.K."/>
            <person name="Cuomo C.A."/>
        </authorList>
    </citation>
    <scope>NUCLEOTIDE SEQUENCE [LARGE SCALE GENOMIC DNA]</scope>
    <source>
        <strain evidence="4 5">UAMH7299</strain>
    </source>
</reference>
<feature type="region of interest" description="Disordered" evidence="1">
    <location>
        <begin position="443"/>
        <end position="471"/>
    </location>
</feature>
<feature type="region of interest" description="Disordered" evidence="1">
    <location>
        <begin position="379"/>
        <end position="431"/>
    </location>
</feature>
<gene>
    <name evidence="4" type="ORF">AJ80_08327</name>
</gene>
<dbReference type="AlphaFoldDB" id="A0A2B7X8W0"/>
<feature type="region of interest" description="Disordered" evidence="1">
    <location>
        <begin position="300"/>
        <end position="346"/>
    </location>
</feature>
<feature type="signal peptide" evidence="2">
    <location>
        <begin position="1"/>
        <end position="25"/>
    </location>
</feature>
<sequence length="471" mass="51217">MRLYSSSRMLALMAHFFILISQTAGHSWVEQLTVIAPNGTFVGDPGYPRAFVPRGEGFDDQKMQHLIPANGRPTGTKILATDKICRDTQLQKTQTSGFPRLKAAQGAFVALRYQENGHVTLPESAPGKPDNRGTVYVYGTTDPRPEDTLLSIHKVWNAKGTGGDGRGMLLSTHNYDDGRCHQKNDGPISTDRQKKFKHEAEQPMGVDLWCQNNLRLPANAPSGKPYTLYWVWDWSTVPGGDKNLPEGKPELYTTCIDIDIVAENKLKSLVAGSQQGYIKDQSLNRAAIASQMAQFQKAPVIPIGSKPRTDTALSPTEAAQSVVSEPQSNTPAPTRRPCDRRPTGFTTVAQPSKTLLALVTIQPPFVSSIQQTMKPVATSVPAPGGAQPSGRIRCGGNSKTQAKRDGPNNEMGTEAVDTSKESTEPSNRHPSLRVARRFYPYGEPLASSETPTPTTPIPETATPMNSCIMTP</sequence>
<organism evidence="4 5">
    <name type="scientific">Polytolypa hystricis (strain UAMH7299)</name>
    <dbReference type="NCBI Taxonomy" id="1447883"/>
    <lineage>
        <taxon>Eukaryota</taxon>
        <taxon>Fungi</taxon>
        <taxon>Dikarya</taxon>
        <taxon>Ascomycota</taxon>
        <taxon>Pezizomycotina</taxon>
        <taxon>Eurotiomycetes</taxon>
        <taxon>Eurotiomycetidae</taxon>
        <taxon>Onygenales</taxon>
        <taxon>Onygenales incertae sedis</taxon>
        <taxon>Polytolypa</taxon>
    </lineage>
</organism>
<dbReference type="OrthoDB" id="64281at2759"/>